<organism evidence="2 3">
    <name type="scientific">Halobacillus karajensis</name>
    <dbReference type="NCBI Taxonomy" id="195088"/>
    <lineage>
        <taxon>Bacteria</taxon>
        <taxon>Bacillati</taxon>
        <taxon>Bacillota</taxon>
        <taxon>Bacilli</taxon>
        <taxon>Bacillales</taxon>
        <taxon>Bacillaceae</taxon>
        <taxon>Halobacillus</taxon>
    </lineage>
</organism>
<accession>A0A059NYZ2</accession>
<name>A0A059NYZ2_9BACI</name>
<dbReference type="Proteomes" id="UP000028868">
    <property type="component" value="Unassembled WGS sequence"/>
</dbReference>
<gene>
    <name evidence="2" type="ORF">BN983_01136</name>
</gene>
<evidence type="ECO:0000313" key="3">
    <source>
        <dbReference type="Proteomes" id="UP000028868"/>
    </source>
</evidence>
<dbReference type="AlphaFoldDB" id="A0A059NYZ2"/>
<protein>
    <submittedName>
        <fullName evidence="2">Uncharacterized protein</fullName>
    </submittedName>
</protein>
<keyword evidence="3" id="KW-1185">Reference proteome</keyword>
<proteinExistence type="predicted"/>
<sequence>MEYDRMKPILNLNIVNFLIKRGRGTDPMKPRQPADSCTVPISEEGESYSGDENRSATF</sequence>
<dbReference type="EMBL" id="CCDI010000001">
    <property type="protein sequence ID" value="CDQ22918.1"/>
    <property type="molecule type" value="Genomic_DNA"/>
</dbReference>
<reference evidence="3" key="1">
    <citation type="submission" date="2014-03" db="EMBL/GenBank/DDBJ databases">
        <authorList>
            <person name="Urmite Genomes U."/>
        </authorList>
    </citation>
    <scope>NUCLEOTIDE SEQUENCE [LARGE SCALE GENOMIC DNA]</scope>
    <source>
        <strain evidence="3">HD-03</strain>
    </source>
</reference>
<feature type="region of interest" description="Disordered" evidence="1">
    <location>
        <begin position="22"/>
        <end position="58"/>
    </location>
</feature>
<evidence type="ECO:0000313" key="2">
    <source>
        <dbReference type="EMBL" id="CDQ22918.1"/>
    </source>
</evidence>
<reference evidence="2 3" key="2">
    <citation type="submission" date="2014-05" db="EMBL/GenBank/DDBJ databases">
        <title>Draft genome sequence of Halobacillus karajensis HK-03.</title>
        <authorList>
            <person name="Khelaifia S."/>
            <person name="Croce O."/>
            <person name="Lagier J.C."/>
            <person name="Raoult D."/>
        </authorList>
    </citation>
    <scope>NUCLEOTIDE SEQUENCE [LARGE SCALE GENOMIC DNA]</scope>
    <source>
        <strain evidence="2 3">HD-03</strain>
    </source>
</reference>
<comment type="caution">
    <text evidence="2">The sequence shown here is derived from an EMBL/GenBank/DDBJ whole genome shotgun (WGS) entry which is preliminary data.</text>
</comment>
<evidence type="ECO:0000256" key="1">
    <source>
        <dbReference type="SAM" id="MobiDB-lite"/>
    </source>
</evidence>